<dbReference type="Pfam" id="PF01352">
    <property type="entry name" value="KRAB"/>
    <property type="match status" value="1"/>
</dbReference>
<dbReference type="GO" id="GO:0000981">
    <property type="term" value="F:DNA-binding transcription factor activity, RNA polymerase II-specific"/>
    <property type="evidence" value="ECO:0007669"/>
    <property type="project" value="TreeGrafter"/>
</dbReference>
<accession>A0A7J7RXZ1</accession>
<evidence type="ECO:0000256" key="5">
    <source>
        <dbReference type="ARBA" id="ARBA00022771"/>
    </source>
</evidence>
<dbReference type="Gene3D" id="3.30.160.60">
    <property type="entry name" value="Classic Zinc Finger"/>
    <property type="match status" value="3"/>
</dbReference>
<feature type="domain" description="KRAB" evidence="14">
    <location>
        <begin position="14"/>
        <end position="85"/>
    </location>
</feature>
<comment type="caution">
    <text evidence="15">The sequence shown here is derived from an EMBL/GenBank/DDBJ whole genome shotgun (WGS) entry which is preliminary data.</text>
</comment>
<dbReference type="GO" id="GO:0000978">
    <property type="term" value="F:RNA polymerase II cis-regulatory region sequence-specific DNA binding"/>
    <property type="evidence" value="ECO:0007669"/>
    <property type="project" value="TreeGrafter"/>
</dbReference>
<dbReference type="SMART" id="SM00355">
    <property type="entry name" value="ZnF_C2H2"/>
    <property type="match status" value="3"/>
</dbReference>
<dbReference type="GO" id="GO:0005634">
    <property type="term" value="C:nucleus"/>
    <property type="evidence" value="ECO:0007669"/>
    <property type="project" value="UniProtKB-SubCell"/>
</dbReference>
<dbReference type="InterPro" id="IPR036236">
    <property type="entry name" value="Znf_C2H2_sf"/>
</dbReference>
<evidence type="ECO:0000256" key="1">
    <source>
        <dbReference type="ARBA" id="ARBA00004123"/>
    </source>
</evidence>
<dbReference type="Pfam" id="PF00096">
    <property type="entry name" value="zf-C2H2"/>
    <property type="match status" value="3"/>
</dbReference>
<dbReference type="InterPro" id="IPR013087">
    <property type="entry name" value="Znf_C2H2_type"/>
</dbReference>
<feature type="domain" description="C2H2-type" evidence="13">
    <location>
        <begin position="215"/>
        <end position="242"/>
    </location>
</feature>
<keyword evidence="5 11" id="KW-0863">Zinc-finger</keyword>
<dbReference type="SMART" id="SM00349">
    <property type="entry name" value="KRAB"/>
    <property type="match status" value="1"/>
</dbReference>
<keyword evidence="10" id="KW-0539">Nucleus</keyword>
<dbReference type="InterPro" id="IPR050752">
    <property type="entry name" value="C2H2-ZF_domain"/>
</dbReference>
<protein>
    <recommendedName>
        <fullName evidence="17">Zinc finger protein 354B</fullName>
    </recommendedName>
</protein>
<dbReference type="Proteomes" id="UP000585614">
    <property type="component" value="Unassembled WGS sequence"/>
</dbReference>
<keyword evidence="3" id="KW-0479">Metal-binding</keyword>
<comment type="similarity">
    <text evidence="2">Belongs to the krueppel C2H2-type zinc-finger protein family.</text>
</comment>
<dbReference type="FunFam" id="3.30.160.60:FF:001586">
    <property type="entry name" value="Zinc finger protein 354B"/>
    <property type="match status" value="1"/>
</dbReference>
<evidence type="ECO:0000313" key="16">
    <source>
        <dbReference type="Proteomes" id="UP000585614"/>
    </source>
</evidence>
<dbReference type="InterPro" id="IPR001909">
    <property type="entry name" value="KRAB"/>
</dbReference>
<keyword evidence="8" id="KW-0238">DNA-binding</keyword>
<evidence type="ECO:0000256" key="11">
    <source>
        <dbReference type="PROSITE-ProRule" id="PRU00042"/>
    </source>
</evidence>
<name>A0A7J7RXZ1_RHIFE</name>
<organism evidence="15 16">
    <name type="scientific">Rhinolophus ferrumequinum</name>
    <name type="common">Greater horseshoe bat</name>
    <dbReference type="NCBI Taxonomy" id="59479"/>
    <lineage>
        <taxon>Eukaryota</taxon>
        <taxon>Metazoa</taxon>
        <taxon>Chordata</taxon>
        <taxon>Craniata</taxon>
        <taxon>Vertebrata</taxon>
        <taxon>Euteleostomi</taxon>
        <taxon>Mammalia</taxon>
        <taxon>Eutheria</taxon>
        <taxon>Laurasiatheria</taxon>
        <taxon>Chiroptera</taxon>
        <taxon>Yinpterochiroptera</taxon>
        <taxon>Rhinolophoidea</taxon>
        <taxon>Rhinolophidae</taxon>
        <taxon>Rhinolophinae</taxon>
        <taxon>Rhinolophus</taxon>
    </lineage>
</organism>
<dbReference type="PROSITE" id="PS50157">
    <property type="entry name" value="ZINC_FINGER_C2H2_2"/>
    <property type="match status" value="3"/>
</dbReference>
<dbReference type="InterPro" id="IPR036051">
    <property type="entry name" value="KRAB_dom_sf"/>
</dbReference>
<evidence type="ECO:0000256" key="6">
    <source>
        <dbReference type="ARBA" id="ARBA00022833"/>
    </source>
</evidence>
<evidence type="ECO:0000259" key="14">
    <source>
        <dbReference type="PROSITE" id="PS50805"/>
    </source>
</evidence>
<evidence type="ECO:0000256" key="10">
    <source>
        <dbReference type="ARBA" id="ARBA00023242"/>
    </source>
</evidence>
<reference evidence="15 16" key="1">
    <citation type="journal article" date="2020" name="Nature">
        <title>Six reference-quality genomes reveal evolution of bat adaptations.</title>
        <authorList>
            <person name="Jebb D."/>
            <person name="Huang Z."/>
            <person name="Pippel M."/>
            <person name="Hughes G.M."/>
            <person name="Lavrichenko K."/>
            <person name="Devanna P."/>
            <person name="Winkler S."/>
            <person name="Jermiin L.S."/>
            <person name="Skirmuntt E.C."/>
            <person name="Katzourakis A."/>
            <person name="Burkitt-Gray L."/>
            <person name="Ray D.A."/>
            <person name="Sullivan K.A.M."/>
            <person name="Roscito J.G."/>
            <person name="Kirilenko B.M."/>
            <person name="Davalos L.M."/>
            <person name="Corthals A.P."/>
            <person name="Power M.L."/>
            <person name="Jones G."/>
            <person name="Ransome R.D."/>
            <person name="Dechmann D.K.N."/>
            <person name="Locatelli A.G."/>
            <person name="Puechmaille S.J."/>
            <person name="Fedrigo O."/>
            <person name="Jarvis E.D."/>
            <person name="Hiller M."/>
            <person name="Vernes S.C."/>
            <person name="Myers E.W."/>
            <person name="Teeling E.C."/>
        </authorList>
    </citation>
    <scope>NUCLEOTIDE SEQUENCE [LARGE SCALE GENOMIC DNA]</scope>
    <source>
        <strain evidence="15">MRhiFer1</strain>
        <tissue evidence="15">Lung</tissue>
    </source>
</reference>
<evidence type="ECO:0000256" key="2">
    <source>
        <dbReference type="ARBA" id="ARBA00006991"/>
    </source>
</evidence>
<keyword evidence="4" id="KW-0677">Repeat</keyword>
<keyword evidence="7" id="KW-0805">Transcription regulation</keyword>
<dbReference type="EMBL" id="JACAGC010000024">
    <property type="protein sequence ID" value="KAF6280983.1"/>
    <property type="molecule type" value="Genomic_DNA"/>
</dbReference>
<proteinExistence type="inferred from homology"/>
<keyword evidence="9" id="KW-0804">Transcription</keyword>
<dbReference type="PANTHER" id="PTHR24384">
    <property type="entry name" value="FINGER PUTATIVE TRANSCRIPTION FACTOR FAMILY-RELATED"/>
    <property type="match status" value="1"/>
</dbReference>
<evidence type="ECO:0000256" key="12">
    <source>
        <dbReference type="SAM" id="MobiDB-lite"/>
    </source>
</evidence>
<evidence type="ECO:0000256" key="3">
    <source>
        <dbReference type="ARBA" id="ARBA00022723"/>
    </source>
</evidence>
<dbReference type="SUPFAM" id="SSF109640">
    <property type="entry name" value="KRAB domain (Kruppel-associated box)"/>
    <property type="match status" value="1"/>
</dbReference>
<dbReference type="FunFam" id="3.30.160.60:FF:000352">
    <property type="entry name" value="zinc finger protein 3 homolog"/>
    <property type="match status" value="1"/>
</dbReference>
<sequence length="337" mass="39136">MATEQAEARSQVSVTFEDVAVLFTRDEWRKLRPFQRNLYQDVMLETYSNLVSLGLPFSKPKVISLLQQGEAPWELEEGSPEGSWPESKSSPKITKSTQTQDSSFWGIIRKRLKRYEPWNFLSEKPCIYKDKLKKQKYKNESLQIISITHTKIFTVERSHKIVDFGHNFSLKSAFVKQQRVARESAPSKYEIQRNNFKYNSNLLTQPKIKTTERCYQCNICEKAFIHSSSLSKHQKNHTGEKLFKCKECGKAFSHSTSLCKHLRTHTVEKSYRCKECGKSFSRRSGFFIHQKIHGQENPHKYNPGRKASSCSTLLPGCQRTHLRKKSYLCNECGNAFV</sequence>
<gene>
    <name evidence="15" type="ORF">mRhiFer1_009344</name>
</gene>
<dbReference type="Gene3D" id="6.10.140.140">
    <property type="match status" value="1"/>
</dbReference>
<feature type="domain" description="C2H2-type" evidence="13">
    <location>
        <begin position="271"/>
        <end position="298"/>
    </location>
</feature>
<evidence type="ECO:0000313" key="15">
    <source>
        <dbReference type="EMBL" id="KAF6280983.1"/>
    </source>
</evidence>
<dbReference type="FunFam" id="3.30.160.60:FF:000029">
    <property type="entry name" value="GLI family zinc finger 4"/>
    <property type="match status" value="1"/>
</dbReference>
<dbReference type="CDD" id="cd07765">
    <property type="entry name" value="KRAB_A-box"/>
    <property type="match status" value="1"/>
</dbReference>
<evidence type="ECO:0000256" key="9">
    <source>
        <dbReference type="ARBA" id="ARBA00023163"/>
    </source>
</evidence>
<comment type="subcellular location">
    <subcellularLocation>
        <location evidence="1">Nucleus</location>
    </subcellularLocation>
</comment>
<dbReference type="GO" id="GO:0008270">
    <property type="term" value="F:zinc ion binding"/>
    <property type="evidence" value="ECO:0007669"/>
    <property type="project" value="UniProtKB-KW"/>
</dbReference>
<evidence type="ECO:0000256" key="4">
    <source>
        <dbReference type="ARBA" id="ARBA00022737"/>
    </source>
</evidence>
<evidence type="ECO:0000256" key="8">
    <source>
        <dbReference type="ARBA" id="ARBA00023125"/>
    </source>
</evidence>
<feature type="compositionally biased region" description="Low complexity" evidence="12">
    <location>
        <begin position="80"/>
        <end position="92"/>
    </location>
</feature>
<dbReference type="PROSITE" id="PS00028">
    <property type="entry name" value="ZINC_FINGER_C2H2_1"/>
    <property type="match status" value="3"/>
</dbReference>
<feature type="domain" description="C2H2-type" evidence="13">
    <location>
        <begin position="243"/>
        <end position="270"/>
    </location>
</feature>
<keyword evidence="6" id="KW-0862">Zinc</keyword>
<evidence type="ECO:0000259" key="13">
    <source>
        <dbReference type="PROSITE" id="PS50157"/>
    </source>
</evidence>
<feature type="region of interest" description="Disordered" evidence="12">
    <location>
        <begin position="75"/>
        <end position="98"/>
    </location>
</feature>
<dbReference type="PROSITE" id="PS50805">
    <property type="entry name" value="KRAB"/>
    <property type="match status" value="1"/>
</dbReference>
<evidence type="ECO:0008006" key="17">
    <source>
        <dbReference type="Google" id="ProtNLM"/>
    </source>
</evidence>
<dbReference type="SUPFAM" id="SSF57667">
    <property type="entry name" value="beta-beta-alpha zinc fingers"/>
    <property type="match status" value="3"/>
</dbReference>
<evidence type="ECO:0000256" key="7">
    <source>
        <dbReference type="ARBA" id="ARBA00023015"/>
    </source>
</evidence>
<dbReference type="PANTHER" id="PTHR24384:SF246">
    <property type="entry name" value="GENE, 19965-RELATED"/>
    <property type="match status" value="1"/>
</dbReference>
<dbReference type="AlphaFoldDB" id="A0A7J7RXZ1"/>